<dbReference type="PANTHER" id="PTHR30325">
    <property type="entry name" value="MEMBRANE COMPONENT OF ABC TRANSPORTER"/>
    <property type="match status" value="1"/>
</dbReference>
<comment type="subcellular location">
    <subcellularLocation>
        <location evidence="1 5">Cell membrane</location>
        <topology evidence="1 5">Multi-pass membrane protein</topology>
    </subcellularLocation>
</comment>
<evidence type="ECO:0000313" key="7">
    <source>
        <dbReference type="EMBL" id="PSJ43830.1"/>
    </source>
</evidence>
<gene>
    <name evidence="7" type="ORF">C7H85_16455</name>
</gene>
<keyword evidence="4 5" id="KW-0472">Membrane</keyword>
<feature type="transmembrane region" description="Helical" evidence="5">
    <location>
        <begin position="207"/>
        <end position="226"/>
    </location>
</feature>
<evidence type="ECO:0000256" key="1">
    <source>
        <dbReference type="ARBA" id="ARBA00004651"/>
    </source>
</evidence>
<keyword evidence="8" id="KW-1185">Reference proteome</keyword>
<dbReference type="GO" id="GO:0055085">
    <property type="term" value="P:transmembrane transport"/>
    <property type="evidence" value="ECO:0007669"/>
    <property type="project" value="InterPro"/>
</dbReference>
<dbReference type="RefSeq" id="WP_106730785.1">
    <property type="nucleotide sequence ID" value="NZ_PXYG01000008.1"/>
</dbReference>
<reference evidence="7 8" key="1">
    <citation type="submission" date="2018-03" db="EMBL/GenBank/DDBJ databases">
        <title>The draft genome of Zobellella sp. 59N8.</title>
        <authorList>
            <person name="Liu L."/>
            <person name="Li L."/>
            <person name="Zhang X."/>
            <person name="Liang L."/>
            <person name="Wang T."/>
        </authorList>
    </citation>
    <scope>NUCLEOTIDE SEQUENCE [LARGE SCALE GENOMIC DNA]</scope>
    <source>
        <strain evidence="7 8">59N8</strain>
    </source>
</reference>
<dbReference type="EMBL" id="PXYG01000008">
    <property type="protein sequence ID" value="PSJ43830.1"/>
    <property type="molecule type" value="Genomic_DNA"/>
</dbReference>
<evidence type="ECO:0000256" key="5">
    <source>
        <dbReference type="RuleBase" id="RU363032"/>
    </source>
</evidence>
<feature type="transmembrane region" description="Helical" evidence="5">
    <location>
        <begin position="21"/>
        <end position="43"/>
    </location>
</feature>
<proteinExistence type="inferred from homology"/>
<name>A0A2P7R0T2_9GAMM</name>
<dbReference type="OrthoDB" id="9805884at2"/>
<dbReference type="GO" id="GO:0042884">
    <property type="term" value="P:microcin transport"/>
    <property type="evidence" value="ECO:0007669"/>
    <property type="project" value="TreeGrafter"/>
</dbReference>
<dbReference type="PANTHER" id="PTHR30325:SF0">
    <property type="entry name" value="INNER MEMBRANE ABC TRANSPORTER PERMEASE PROTEIN YEJE"/>
    <property type="match status" value="1"/>
</dbReference>
<evidence type="ECO:0000259" key="6">
    <source>
        <dbReference type="PROSITE" id="PS50928"/>
    </source>
</evidence>
<evidence type="ECO:0000256" key="4">
    <source>
        <dbReference type="ARBA" id="ARBA00023136"/>
    </source>
</evidence>
<accession>A0A2P7R0T2</accession>
<sequence>MASLFSDLTLKKLRRFRSIRRGYYAFCLFMLMVLLALCAELWASNRALLVKYEGRLYFPTYGAVITGDTFGLGYQYETNYRELKQHLAGQSGNWVLLPPVPWSPYEQDYSADGFPPNAPSLESRHLLGTDSSGRDILARLVYGFRTAVGFAFIALTASYAIGVMLGCLMGFVGGRFDLLFQRFIEIWSQVPFLYVIMILVSLTQPNFMLFVGINVLFGWMGITWYMRTLTYKEKTRDYVLAARAQGAGLWRIIVHHILPNTLMMIVTLAPFTVVANISLLTALDYLGFGLAPPTPSWGELLRQGVNNLDAPWIVASVVTAVSLVLITVSFIGEAIREAFDPKHYSRYE</sequence>
<evidence type="ECO:0000256" key="3">
    <source>
        <dbReference type="ARBA" id="ARBA00022989"/>
    </source>
</evidence>
<dbReference type="Gene3D" id="1.10.3720.10">
    <property type="entry name" value="MetI-like"/>
    <property type="match status" value="1"/>
</dbReference>
<dbReference type="Proteomes" id="UP000240243">
    <property type="component" value="Unassembled WGS sequence"/>
</dbReference>
<comment type="caution">
    <text evidence="7">The sequence shown here is derived from an EMBL/GenBank/DDBJ whole genome shotgun (WGS) entry which is preliminary data.</text>
</comment>
<dbReference type="CDD" id="cd06261">
    <property type="entry name" value="TM_PBP2"/>
    <property type="match status" value="1"/>
</dbReference>
<dbReference type="SUPFAM" id="SSF161098">
    <property type="entry name" value="MetI-like"/>
    <property type="match status" value="1"/>
</dbReference>
<feature type="transmembrane region" description="Helical" evidence="5">
    <location>
        <begin position="147"/>
        <end position="171"/>
    </location>
</feature>
<feature type="transmembrane region" description="Helical" evidence="5">
    <location>
        <begin position="261"/>
        <end position="290"/>
    </location>
</feature>
<feature type="transmembrane region" description="Helical" evidence="5">
    <location>
        <begin position="183"/>
        <end position="201"/>
    </location>
</feature>
<dbReference type="InterPro" id="IPR035906">
    <property type="entry name" value="MetI-like_sf"/>
</dbReference>
<keyword evidence="2 5" id="KW-0812">Transmembrane</keyword>
<dbReference type="GO" id="GO:0005886">
    <property type="term" value="C:plasma membrane"/>
    <property type="evidence" value="ECO:0007669"/>
    <property type="project" value="UniProtKB-SubCell"/>
</dbReference>
<protein>
    <submittedName>
        <fullName evidence="7">Peptide ABC transporter permease</fullName>
    </submittedName>
</protein>
<feature type="transmembrane region" description="Helical" evidence="5">
    <location>
        <begin position="310"/>
        <end position="332"/>
    </location>
</feature>
<evidence type="ECO:0000256" key="2">
    <source>
        <dbReference type="ARBA" id="ARBA00022692"/>
    </source>
</evidence>
<dbReference type="AlphaFoldDB" id="A0A2P7R0T2"/>
<dbReference type="InterPro" id="IPR000515">
    <property type="entry name" value="MetI-like"/>
</dbReference>
<comment type="similarity">
    <text evidence="5">Belongs to the binding-protein-dependent transport system permease family.</text>
</comment>
<feature type="domain" description="ABC transmembrane type-1" evidence="6">
    <location>
        <begin position="144"/>
        <end position="336"/>
    </location>
</feature>
<keyword evidence="3 5" id="KW-1133">Transmembrane helix</keyword>
<organism evidence="7 8">
    <name type="scientific">Zobellella endophytica</name>
    <dbReference type="NCBI Taxonomy" id="2116700"/>
    <lineage>
        <taxon>Bacteria</taxon>
        <taxon>Pseudomonadati</taxon>
        <taxon>Pseudomonadota</taxon>
        <taxon>Gammaproteobacteria</taxon>
        <taxon>Aeromonadales</taxon>
        <taxon>Aeromonadaceae</taxon>
        <taxon>Zobellella</taxon>
    </lineage>
</organism>
<dbReference type="Pfam" id="PF00528">
    <property type="entry name" value="BPD_transp_1"/>
    <property type="match status" value="1"/>
</dbReference>
<evidence type="ECO:0000313" key="8">
    <source>
        <dbReference type="Proteomes" id="UP000240243"/>
    </source>
</evidence>
<dbReference type="PROSITE" id="PS50928">
    <property type="entry name" value="ABC_TM1"/>
    <property type="match status" value="1"/>
</dbReference>
<keyword evidence="5" id="KW-0813">Transport</keyword>